<dbReference type="EMBL" id="GBRH01264138">
    <property type="protein sequence ID" value="JAD33757.1"/>
    <property type="molecule type" value="Transcribed_RNA"/>
</dbReference>
<evidence type="ECO:0000256" key="1">
    <source>
        <dbReference type="SAM" id="MobiDB-lite"/>
    </source>
</evidence>
<accession>A0A0A8ZFU3</accession>
<organism evidence="2">
    <name type="scientific">Arundo donax</name>
    <name type="common">Giant reed</name>
    <name type="synonym">Donax arundinaceus</name>
    <dbReference type="NCBI Taxonomy" id="35708"/>
    <lineage>
        <taxon>Eukaryota</taxon>
        <taxon>Viridiplantae</taxon>
        <taxon>Streptophyta</taxon>
        <taxon>Embryophyta</taxon>
        <taxon>Tracheophyta</taxon>
        <taxon>Spermatophyta</taxon>
        <taxon>Magnoliopsida</taxon>
        <taxon>Liliopsida</taxon>
        <taxon>Poales</taxon>
        <taxon>Poaceae</taxon>
        <taxon>PACMAD clade</taxon>
        <taxon>Arundinoideae</taxon>
        <taxon>Arundineae</taxon>
        <taxon>Arundo</taxon>
    </lineage>
</organism>
<protein>
    <submittedName>
        <fullName evidence="2">Uncharacterized protein</fullName>
    </submittedName>
</protein>
<sequence length="38" mass="4526">MAESSRRWRKSSGRQRNREGDSRIDLMMAEIRWVTACV</sequence>
<reference evidence="2" key="2">
    <citation type="journal article" date="2015" name="Data Brief">
        <title>Shoot transcriptome of the giant reed, Arundo donax.</title>
        <authorList>
            <person name="Barrero R.A."/>
            <person name="Guerrero F.D."/>
            <person name="Moolhuijzen P."/>
            <person name="Goolsby J.A."/>
            <person name="Tidwell J."/>
            <person name="Bellgard S.E."/>
            <person name="Bellgard M.I."/>
        </authorList>
    </citation>
    <scope>NUCLEOTIDE SEQUENCE</scope>
    <source>
        <tissue evidence="2">Shoot tissue taken approximately 20 cm above the soil surface</tissue>
    </source>
</reference>
<evidence type="ECO:0000313" key="2">
    <source>
        <dbReference type="EMBL" id="JAD33757.1"/>
    </source>
</evidence>
<name>A0A0A8ZFU3_ARUDO</name>
<proteinExistence type="predicted"/>
<dbReference type="AlphaFoldDB" id="A0A0A8ZFU3"/>
<feature type="region of interest" description="Disordered" evidence="1">
    <location>
        <begin position="1"/>
        <end position="21"/>
    </location>
</feature>
<reference evidence="2" key="1">
    <citation type="submission" date="2014-09" db="EMBL/GenBank/DDBJ databases">
        <authorList>
            <person name="Magalhaes I.L.F."/>
            <person name="Oliveira U."/>
            <person name="Santos F.R."/>
            <person name="Vidigal T.H.D.A."/>
            <person name="Brescovit A.D."/>
            <person name="Santos A.J."/>
        </authorList>
    </citation>
    <scope>NUCLEOTIDE SEQUENCE</scope>
    <source>
        <tissue evidence="2">Shoot tissue taken approximately 20 cm above the soil surface</tissue>
    </source>
</reference>